<dbReference type="PROSITE" id="PS50975">
    <property type="entry name" value="ATP_GRASP"/>
    <property type="match status" value="1"/>
</dbReference>
<evidence type="ECO:0000313" key="5">
    <source>
        <dbReference type="Proteomes" id="UP000678545"/>
    </source>
</evidence>
<evidence type="ECO:0000256" key="2">
    <source>
        <dbReference type="PROSITE-ProRule" id="PRU00409"/>
    </source>
</evidence>
<accession>A0A941IBZ3</accession>
<dbReference type="InterPro" id="IPR011095">
    <property type="entry name" value="Dala_Dala_lig_C"/>
</dbReference>
<feature type="domain" description="ATP-grasp" evidence="3">
    <location>
        <begin position="210"/>
        <end position="472"/>
    </location>
</feature>
<sequence>MIKLDLMATYYGPNPYSLEPVIVAQIQFVDVDTSILQQMCDSVVRYFPDWCESSATLEADVELAFARLASQWALSALTEVRGFLHQANAVRTSNGLRMYLGFHEAELSFRAMQLALRMMLKCHEPGFSLAAVRTALDGLWNLCRKKHPDYQATILMDAARQLKVPVLPYIRAVGYWQFGWGSRSRIFYESLSDQDSVLGTKIAANKQLCKNFFDNIGAPSPPFTMVKTVEDLPLAVQHVGWPCVVKPIHLGKGAGVTAGINNLEQLEAAFLNARTFSEHDILMESHIQGQDYRLTTVNGKLCSVVRRAAAQVRGDGVKSIRELVAELNQQRSGNLHRSGYLRVIEIDEVMQTHLAAQGLCLETILELGQVAVLRSNANVSTGGFLIEVLDEVHPDIRMMAEMISQALGLSIAGLDYISPDISQSWTVNRGAFIEVNSTPGLDVFLASGLFIQRVARELLGLETGRIATRLMVIAAKDLDRLERAIVSFPKPDHIAWVCGAQAGLGSLSIQCRSDQVWASIYMLLKIKQARSIVIAVSAEQFMQFGAPLEFFDSSIVQNLTLSSNWLTVLQKISGSISIVDSVPEEIFSLMLNESARANSDV</sequence>
<comment type="caution">
    <text evidence="4">The sequence shown here is derived from an EMBL/GenBank/DDBJ whole genome shotgun (WGS) entry which is preliminary data.</text>
</comment>
<dbReference type="GO" id="GO:0018169">
    <property type="term" value="F:ribosomal S6-glutamic acid ligase activity"/>
    <property type="evidence" value="ECO:0007669"/>
    <property type="project" value="TreeGrafter"/>
</dbReference>
<keyword evidence="2" id="KW-0547">Nucleotide-binding</keyword>
<dbReference type="Gene3D" id="3.30.470.20">
    <property type="entry name" value="ATP-grasp fold, B domain"/>
    <property type="match status" value="2"/>
</dbReference>
<dbReference type="GO" id="GO:0008716">
    <property type="term" value="F:D-alanine-D-alanine ligase activity"/>
    <property type="evidence" value="ECO:0007669"/>
    <property type="project" value="InterPro"/>
</dbReference>
<dbReference type="EMBL" id="JAGSPJ010000002">
    <property type="protein sequence ID" value="MBR7799624.1"/>
    <property type="molecule type" value="Genomic_DNA"/>
</dbReference>
<protein>
    <recommendedName>
        <fullName evidence="3">ATP-grasp domain-containing protein</fullName>
    </recommendedName>
</protein>
<dbReference type="AlphaFoldDB" id="A0A941IBZ3"/>
<dbReference type="PANTHER" id="PTHR21621">
    <property type="entry name" value="RIBOSOMAL PROTEIN S6 MODIFICATION PROTEIN"/>
    <property type="match status" value="1"/>
</dbReference>
<dbReference type="Pfam" id="PF07478">
    <property type="entry name" value="Dala_Dala_lig_C"/>
    <property type="match status" value="1"/>
</dbReference>
<dbReference type="PANTHER" id="PTHR21621:SF0">
    <property type="entry name" value="BETA-CITRYLGLUTAMATE SYNTHASE B-RELATED"/>
    <property type="match status" value="1"/>
</dbReference>
<keyword evidence="2" id="KW-0067">ATP-binding</keyword>
<organism evidence="4 5">
    <name type="scientific">Undibacterium fentianense</name>
    <dbReference type="NCBI Taxonomy" id="2828728"/>
    <lineage>
        <taxon>Bacteria</taxon>
        <taxon>Pseudomonadati</taxon>
        <taxon>Pseudomonadota</taxon>
        <taxon>Betaproteobacteria</taxon>
        <taxon>Burkholderiales</taxon>
        <taxon>Oxalobacteraceae</taxon>
        <taxon>Undibacterium</taxon>
    </lineage>
</organism>
<dbReference type="InterPro" id="IPR011761">
    <property type="entry name" value="ATP-grasp"/>
</dbReference>
<name>A0A941IBZ3_9BURK</name>
<dbReference type="SUPFAM" id="SSF56059">
    <property type="entry name" value="Glutathione synthetase ATP-binding domain-like"/>
    <property type="match status" value="1"/>
</dbReference>
<reference evidence="4" key="1">
    <citation type="submission" date="2021-04" db="EMBL/GenBank/DDBJ databases">
        <title>novel species isolated from subtropical streams in China.</title>
        <authorList>
            <person name="Lu H."/>
        </authorList>
    </citation>
    <scope>NUCLEOTIDE SEQUENCE</scope>
    <source>
        <strain evidence="4">FT137W</strain>
    </source>
</reference>
<gene>
    <name evidence="4" type="ORF">KDM90_06405</name>
</gene>
<dbReference type="RefSeq" id="WP_212674759.1">
    <property type="nucleotide sequence ID" value="NZ_JAGSPJ010000002.1"/>
</dbReference>
<proteinExistence type="predicted"/>
<evidence type="ECO:0000256" key="1">
    <source>
        <dbReference type="ARBA" id="ARBA00022598"/>
    </source>
</evidence>
<keyword evidence="5" id="KW-1185">Reference proteome</keyword>
<keyword evidence="1" id="KW-0436">Ligase</keyword>
<dbReference type="Proteomes" id="UP000678545">
    <property type="component" value="Unassembled WGS sequence"/>
</dbReference>
<evidence type="ECO:0000259" key="3">
    <source>
        <dbReference type="PROSITE" id="PS50975"/>
    </source>
</evidence>
<dbReference type="GO" id="GO:0046872">
    <property type="term" value="F:metal ion binding"/>
    <property type="evidence" value="ECO:0007669"/>
    <property type="project" value="InterPro"/>
</dbReference>
<dbReference type="GO" id="GO:0005737">
    <property type="term" value="C:cytoplasm"/>
    <property type="evidence" value="ECO:0007669"/>
    <property type="project" value="TreeGrafter"/>
</dbReference>
<dbReference type="GO" id="GO:0005524">
    <property type="term" value="F:ATP binding"/>
    <property type="evidence" value="ECO:0007669"/>
    <property type="project" value="UniProtKB-UniRule"/>
</dbReference>
<dbReference type="GO" id="GO:0009432">
    <property type="term" value="P:SOS response"/>
    <property type="evidence" value="ECO:0007669"/>
    <property type="project" value="TreeGrafter"/>
</dbReference>
<evidence type="ECO:0000313" key="4">
    <source>
        <dbReference type="EMBL" id="MBR7799624.1"/>
    </source>
</evidence>